<feature type="transmembrane region" description="Helical" evidence="9">
    <location>
        <begin position="354"/>
        <end position="380"/>
    </location>
</feature>
<name>A0A7C8BS25_9ACTN</name>
<reference evidence="12 13" key="1">
    <citation type="submission" date="2019-09" db="EMBL/GenBank/DDBJ databases">
        <title>Whole genome shotgun sequencing (WGS) of Ellagibacter isourolithinifaciens DSM 104140(T) and Adlercreutzia muris DSM 29508(T).</title>
        <authorList>
            <person name="Stoll D.A."/>
            <person name="Danylec N."/>
            <person name="Huch M."/>
        </authorList>
    </citation>
    <scope>NUCLEOTIDE SEQUENCE [LARGE SCALE GENOMIC DNA]</scope>
    <source>
        <strain evidence="12 13">DSM 29508</strain>
    </source>
</reference>
<feature type="transmembrane region" description="Helical" evidence="9">
    <location>
        <begin position="107"/>
        <end position="128"/>
    </location>
</feature>
<evidence type="ECO:0000256" key="9">
    <source>
        <dbReference type="SAM" id="Phobius"/>
    </source>
</evidence>
<dbReference type="InterPro" id="IPR020846">
    <property type="entry name" value="MFS_dom"/>
</dbReference>
<feature type="transmembrane region" description="Helical" evidence="9">
    <location>
        <begin position="12"/>
        <end position="30"/>
    </location>
</feature>
<feature type="transmembrane region" description="Helical" evidence="9">
    <location>
        <begin position="330"/>
        <end position="348"/>
    </location>
</feature>
<dbReference type="Proteomes" id="UP000479639">
    <property type="component" value="Unassembled WGS sequence"/>
</dbReference>
<dbReference type="InterPro" id="IPR046342">
    <property type="entry name" value="CBS_dom_sf"/>
</dbReference>
<keyword evidence="3" id="KW-0813">Transport</keyword>
<feature type="transmembrane region" description="Helical" evidence="9">
    <location>
        <begin position="78"/>
        <end position="101"/>
    </location>
</feature>
<evidence type="ECO:0000256" key="7">
    <source>
        <dbReference type="ARBA" id="ARBA00023136"/>
    </source>
</evidence>
<dbReference type="PANTHER" id="PTHR42718">
    <property type="entry name" value="MAJOR FACILITATOR SUPERFAMILY MULTIDRUG TRANSPORTER MFSC"/>
    <property type="match status" value="1"/>
</dbReference>
<evidence type="ECO:0000256" key="8">
    <source>
        <dbReference type="PROSITE-ProRule" id="PRU00703"/>
    </source>
</evidence>
<evidence type="ECO:0000313" key="12">
    <source>
        <dbReference type="EMBL" id="KAB1645383.1"/>
    </source>
</evidence>
<evidence type="ECO:0000256" key="3">
    <source>
        <dbReference type="ARBA" id="ARBA00022448"/>
    </source>
</evidence>
<dbReference type="SUPFAM" id="SSF54631">
    <property type="entry name" value="CBS-domain pair"/>
    <property type="match status" value="1"/>
</dbReference>
<comment type="similarity">
    <text evidence="2">Belongs to the major facilitator superfamily. EmrB family.</text>
</comment>
<dbReference type="SMART" id="SM00116">
    <property type="entry name" value="CBS"/>
    <property type="match status" value="2"/>
</dbReference>
<dbReference type="InterPro" id="IPR004638">
    <property type="entry name" value="EmrB-like"/>
</dbReference>
<dbReference type="Gene3D" id="1.20.1720.10">
    <property type="entry name" value="Multidrug resistance protein D"/>
    <property type="match status" value="1"/>
</dbReference>
<evidence type="ECO:0000259" key="10">
    <source>
        <dbReference type="PROSITE" id="PS50850"/>
    </source>
</evidence>
<dbReference type="CDD" id="cd17503">
    <property type="entry name" value="MFS_LmrB_MDR_like"/>
    <property type="match status" value="1"/>
</dbReference>
<evidence type="ECO:0000256" key="4">
    <source>
        <dbReference type="ARBA" id="ARBA00022475"/>
    </source>
</evidence>
<keyword evidence="6 9" id="KW-1133">Transmembrane helix</keyword>
<dbReference type="PROSITE" id="PS50850">
    <property type="entry name" value="MFS"/>
    <property type="match status" value="1"/>
</dbReference>
<evidence type="ECO:0000256" key="6">
    <source>
        <dbReference type="ARBA" id="ARBA00022989"/>
    </source>
</evidence>
<dbReference type="EMBL" id="WAJS01000023">
    <property type="protein sequence ID" value="KAB1645383.1"/>
    <property type="molecule type" value="Genomic_DNA"/>
</dbReference>
<feature type="domain" description="CBS" evidence="11">
    <location>
        <begin position="509"/>
        <end position="566"/>
    </location>
</feature>
<sequence length="657" mass="68966">MALGVERKELVMVGVLLVGVLLAVLNQTLLSPALPAIMADLQVDATTVQWLTSGYSLVEAVVIPLSAYLIGRFSTRQLFISAFALFTAGSLAAAIAPNFWVLLLGRVLQAACTGMSMPMVFTVILLVFPREKRGTAMGVIGLIIGFAPAVGPSVAGLLVDSVGWRALFAIVTALSVVVIVLAVAVLKNYGDFARAPFDRLSVVLSTAGLVCLLYGLSTFASSDNMIVTVALMVAGLALCLLYVRRQLKLPEPMLQVGILGTRKYATSVIVIVIVQAALMGTGVITPLYIQGVLGFSATMSGVAMLPGALIGAFMGLVSGRLFDRFGVRRVVIPGVIVAVLGASGLVRLGIDSGFITLTLTYTVLVVGLQFTMTPLNTWGVNSLPNSVIQHAQGVSNTLNQVAASMGTAVLVSISALAPAVAPDAPALEQSYLGDHMAFITTFALMCVAALIILFFVRDKARAAGAVAATAAERGQEPVDYAAGFDGVTVDAIEDDALDPDHTYTAAEVMNREPVCARDTAAMAEVIRLMDANQTSGLPVVNAAGDLVGFVSDGDVASYLGKTEIALLDSTLLNGYRYIDDETEASRLRDLLALNVMAVATKRVISVDAATPIDEVCSLFAAKRIKKVPVVQDGKLVGTLSRRNIMRSLVEAIDALEK</sequence>
<dbReference type="PANTHER" id="PTHR42718:SF9">
    <property type="entry name" value="MAJOR FACILITATOR SUPERFAMILY MULTIDRUG TRANSPORTER MFSC"/>
    <property type="match status" value="1"/>
</dbReference>
<dbReference type="SUPFAM" id="SSF103473">
    <property type="entry name" value="MFS general substrate transporter"/>
    <property type="match status" value="1"/>
</dbReference>
<feature type="transmembrane region" description="Helical" evidence="9">
    <location>
        <begin position="264"/>
        <end position="289"/>
    </location>
</feature>
<evidence type="ECO:0000259" key="11">
    <source>
        <dbReference type="PROSITE" id="PS51371"/>
    </source>
</evidence>
<dbReference type="AlphaFoldDB" id="A0A7C8BS25"/>
<protein>
    <submittedName>
        <fullName evidence="12">DHA2 family efflux MFS transporter permease subunit</fullName>
    </submittedName>
</protein>
<dbReference type="InterPro" id="IPR036259">
    <property type="entry name" value="MFS_trans_sf"/>
</dbReference>
<evidence type="ECO:0000256" key="2">
    <source>
        <dbReference type="ARBA" id="ARBA00008537"/>
    </source>
</evidence>
<comment type="subcellular location">
    <subcellularLocation>
        <location evidence="1">Cell membrane</location>
        <topology evidence="1">Multi-pass membrane protein</topology>
    </subcellularLocation>
</comment>
<keyword evidence="8" id="KW-0129">CBS domain</keyword>
<feature type="domain" description="Major facilitator superfamily (MFS) profile" evidence="10">
    <location>
        <begin position="12"/>
        <end position="460"/>
    </location>
</feature>
<feature type="transmembrane region" description="Helical" evidence="9">
    <location>
        <begin position="164"/>
        <end position="185"/>
    </location>
</feature>
<keyword evidence="13" id="KW-1185">Reference proteome</keyword>
<comment type="caution">
    <text evidence="12">The sequence shown here is derived from an EMBL/GenBank/DDBJ whole genome shotgun (WGS) entry which is preliminary data.</text>
</comment>
<gene>
    <name evidence="12" type="ORF">F8D48_08005</name>
</gene>
<evidence type="ECO:0000256" key="1">
    <source>
        <dbReference type="ARBA" id="ARBA00004651"/>
    </source>
</evidence>
<dbReference type="InterPro" id="IPR011701">
    <property type="entry name" value="MFS"/>
</dbReference>
<feature type="transmembrane region" description="Helical" evidence="9">
    <location>
        <begin position="135"/>
        <end position="158"/>
    </location>
</feature>
<evidence type="ECO:0000256" key="5">
    <source>
        <dbReference type="ARBA" id="ARBA00022692"/>
    </source>
</evidence>
<dbReference type="GO" id="GO:0022857">
    <property type="term" value="F:transmembrane transporter activity"/>
    <property type="evidence" value="ECO:0007669"/>
    <property type="project" value="InterPro"/>
</dbReference>
<dbReference type="GO" id="GO:0005886">
    <property type="term" value="C:plasma membrane"/>
    <property type="evidence" value="ECO:0007669"/>
    <property type="project" value="UniProtKB-SubCell"/>
</dbReference>
<dbReference type="Pfam" id="PF00571">
    <property type="entry name" value="CBS"/>
    <property type="match status" value="2"/>
</dbReference>
<proteinExistence type="inferred from homology"/>
<dbReference type="PROSITE" id="PS51371">
    <property type="entry name" value="CBS"/>
    <property type="match status" value="2"/>
</dbReference>
<organism evidence="12 13">
    <name type="scientific">Adlercreutzia muris</name>
    <dbReference type="NCBI Taxonomy" id="1796610"/>
    <lineage>
        <taxon>Bacteria</taxon>
        <taxon>Bacillati</taxon>
        <taxon>Actinomycetota</taxon>
        <taxon>Coriobacteriia</taxon>
        <taxon>Eggerthellales</taxon>
        <taxon>Eggerthellaceae</taxon>
        <taxon>Adlercreutzia</taxon>
    </lineage>
</organism>
<feature type="transmembrane region" description="Helical" evidence="9">
    <location>
        <begin position="295"/>
        <end position="318"/>
    </location>
</feature>
<dbReference type="InterPro" id="IPR000644">
    <property type="entry name" value="CBS_dom"/>
</dbReference>
<feature type="transmembrane region" description="Helical" evidence="9">
    <location>
        <begin position="50"/>
        <end position="71"/>
    </location>
</feature>
<accession>A0A7C8BS25</accession>
<dbReference type="Gene3D" id="3.10.580.10">
    <property type="entry name" value="CBS-domain"/>
    <property type="match status" value="1"/>
</dbReference>
<feature type="transmembrane region" description="Helical" evidence="9">
    <location>
        <begin position="436"/>
        <end position="456"/>
    </location>
</feature>
<dbReference type="NCBIfam" id="TIGR00711">
    <property type="entry name" value="efflux_EmrB"/>
    <property type="match status" value="1"/>
</dbReference>
<evidence type="ECO:0000313" key="13">
    <source>
        <dbReference type="Proteomes" id="UP000479639"/>
    </source>
</evidence>
<feature type="domain" description="CBS" evidence="11">
    <location>
        <begin position="599"/>
        <end position="654"/>
    </location>
</feature>
<feature type="transmembrane region" description="Helical" evidence="9">
    <location>
        <begin position="401"/>
        <end position="421"/>
    </location>
</feature>
<feature type="transmembrane region" description="Helical" evidence="9">
    <location>
        <begin position="197"/>
        <end position="219"/>
    </location>
</feature>
<dbReference type="Pfam" id="PF07690">
    <property type="entry name" value="MFS_1"/>
    <property type="match status" value="1"/>
</dbReference>
<feature type="transmembrane region" description="Helical" evidence="9">
    <location>
        <begin position="225"/>
        <end position="243"/>
    </location>
</feature>
<keyword evidence="7 9" id="KW-0472">Membrane</keyword>
<dbReference type="PRINTS" id="PR01036">
    <property type="entry name" value="TCRTETB"/>
</dbReference>
<keyword evidence="5 9" id="KW-0812">Transmembrane</keyword>
<keyword evidence="4" id="KW-1003">Cell membrane</keyword>
<dbReference type="Gene3D" id="1.20.1250.20">
    <property type="entry name" value="MFS general substrate transporter like domains"/>
    <property type="match status" value="1"/>
</dbReference>